<evidence type="ECO:0000313" key="1">
    <source>
        <dbReference type="EMBL" id="PWN51239.1"/>
    </source>
</evidence>
<evidence type="ECO:0000313" key="2">
    <source>
        <dbReference type="Proteomes" id="UP000245626"/>
    </source>
</evidence>
<dbReference type="Proteomes" id="UP000245626">
    <property type="component" value="Unassembled WGS sequence"/>
</dbReference>
<proteinExistence type="predicted"/>
<keyword evidence="2" id="KW-1185">Reference proteome</keyword>
<accession>A0ACD0NZI7</accession>
<protein>
    <submittedName>
        <fullName evidence="1">Uncharacterized protein</fullName>
    </submittedName>
</protein>
<gene>
    <name evidence="1" type="ORF">IE53DRAFT_386403</name>
</gene>
<dbReference type="EMBL" id="KZ819859">
    <property type="protein sequence ID" value="PWN51239.1"/>
    <property type="molecule type" value="Genomic_DNA"/>
</dbReference>
<organism evidence="1 2">
    <name type="scientific">Violaceomyces palustris</name>
    <dbReference type="NCBI Taxonomy" id="1673888"/>
    <lineage>
        <taxon>Eukaryota</taxon>
        <taxon>Fungi</taxon>
        <taxon>Dikarya</taxon>
        <taxon>Basidiomycota</taxon>
        <taxon>Ustilaginomycotina</taxon>
        <taxon>Ustilaginomycetes</taxon>
        <taxon>Violaceomycetales</taxon>
        <taxon>Violaceomycetaceae</taxon>
        <taxon>Violaceomyces</taxon>
    </lineage>
</organism>
<sequence length="60" mass="6657">MRDISLPTHTHARIGAKRGLRDYSSSCSFIPLLRPDVRSGSTDRFEGGEGSGQDNCRRHV</sequence>
<reference evidence="1 2" key="1">
    <citation type="journal article" date="2018" name="Mol. Biol. Evol.">
        <title>Broad Genomic Sampling Reveals a Smut Pathogenic Ancestry of the Fungal Clade Ustilaginomycotina.</title>
        <authorList>
            <person name="Kijpornyongpan T."/>
            <person name="Mondo S.J."/>
            <person name="Barry K."/>
            <person name="Sandor L."/>
            <person name="Lee J."/>
            <person name="Lipzen A."/>
            <person name="Pangilinan J."/>
            <person name="LaButti K."/>
            <person name="Hainaut M."/>
            <person name="Henrissat B."/>
            <person name="Grigoriev I.V."/>
            <person name="Spatafora J.W."/>
            <person name="Aime M.C."/>
        </authorList>
    </citation>
    <scope>NUCLEOTIDE SEQUENCE [LARGE SCALE GENOMIC DNA]</scope>
    <source>
        <strain evidence="1 2">SA 807</strain>
    </source>
</reference>
<name>A0ACD0NZI7_9BASI</name>